<dbReference type="AlphaFoldDB" id="A0A4R6U2X0"/>
<accession>A0A4R6U2X0</accession>
<keyword evidence="1" id="KW-1133">Transmembrane helix</keyword>
<sequence length="198" mass="23374">MAQSLRRKKVIIILTVMVLISSAIAYFYLEERVTFETVQANYEVFETPAPLEEASDFILTGTPVENENYLRTTREGYVEIAYTMTEFKLSEIKYQSPTVYNFEPGETITVIEPTYVYDNHFPLGKTRFSTGGYTLMEEGQEYLLFLDYNEEEDTYVMNGVTQGKYNFENDFDTNELRLSDHAQQQHEEFREYFIEQYR</sequence>
<dbReference type="Proteomes" id="UP000295632">
    <property type="component" value="Unassembled WGS sequence"/>
</dbReference>
<proteinExistence type="predicted"/>
<protein>
    <submittedName>
        <fullName evidence="2">Uncharacterized protein</fullName>
    </submittedName>
</protein>
<evidence type="ECO:0000256" key="1">
    <source>
        <dbReference type="SAM" id="Phobius"/>
    </source>
</evidence>
<evidence type="ECO:0000313" key="2">
    <source>
        <dbReference type="EMBL" id="TDQ40710.1"/>
    </source>
</evidence>
<gene>
    <name evidence="2" type="ORF">EV213_10556</name>
</gene>
<organism evidence="2 3">
    <name type="scientific">Aureibacillus halotolerans</name>
    <dbReference type="NCBI Taxonomy" id="1508390"/>
    <lineage>
        <taxon>Bacteria</taxon>
        <taxon>Bacillati</taxon>
        <taxon>Bacillota</taxon>
        <taxon>Bacilli</taxon>
        <taxon>Bacillales</taxon>
        <taxon>Bacillaceae</taxon>
        <taxon>Aureibacillus</taxon>
    </lineage>
</organism>
<reference evidence="2 3" key="1">
    <citation type="submission" date="2019-03" db="EMBL/GenBank/DDBJ databases">
        <title>Genomic Encyclopedia of Type Strains, Phase IV (KMG-IV): sequencing the most valuable type-strain genomes for metagenomic binning, comparative biology and taxonomic classification.</title>
        <authorList>
            <person name="Goeker M."/>
        </authorList>
    </citation>
    <scope>NUCLEOTIDE SEQUENCE [LARGE SCALE GENOMIC DNA]</scope>
    <source>
        <strain evidence="2 3">DSM 28697</strain>
    </source>
</reference>
<feature type="transmembrane region" description="Helical" evidence="1">
    <location>
        <begin position="12"/>
        <end position="29"/>
    </location>
</feature>
<evidence type="ECO:0000313" key="3">
    <source>
        <dbReference type="Proteomes" id="UP000295632"/>
    </source>
</evidence>
<keyword evidence="1" id="KW-0812">Transmembrane</keyword>
<keyword evidence="3" id="KW-1185">Reference proteome</keyword>
<dbReference type="OrthoDB" id="2611907at2"/>
<keyword evidence="1" id="KW-0472">Membrane</keyword>
<dbReference type="EMBL" id="SNYJ01000005">
    <property type="protein sequence ID" value="TDQ40710.1"/>
    <property type="molecule type" value="Genomic_DNA"/>
</dbReference>
<comment type="caution">
    <text evidence="2">The sequence shown here is derived from an EMBL/GenBank/DDBJ whole genome shotgun (WGS) entry which is preliminary data.</text>
</comment>
<dbReference type="RefSeq" id="WP_133579913.1">
    <property type="nucleotide sequence ID" value="NZ_SNYJ01000005.1"/>
</dbReference>
<name>A0A4R6U2X0_9BACI</name>